<dbReference type="Proteomes" id="UP001597119">
    <property type="component" value="Unassembled WGS sequence"/>
</dbReference>
<comment type="caution">
    <text evidence="1">The sequence shown here is derived from an EMBL/GenBank/DDBJ whole genome shotgun (WGS) entry which is preliminary data.</text>
</comment>
<keyword evidence="2" id="KW-1185">Reference proteome</keyword>
<dbReference type="PROSITE" id="PS51257">
    <property type="entry name" value="PROKAR_LIPOPROTEIN"/>
    <property type="match status" value="1"/>
</dbReference>
<sequence length="473" mass="50238">MASEKPSRRDVLRTGIALSGLATLGSLAGCTGLHDAENDQIDTPVPTESDESDDFDTALRRVPNRADAAVHADAETVLDDRGTERVVDAMLETQAKNSWYTGPEDYAELLTRFETDTGLDPDGVRSVTPFWAWSSGASYETIDPAFNGWLFRADWTADALVASIEQSNTGYDRDEYAGQPLYEPEYERSYWVGVVGDGEFVMGSEDAVKAGIDVQHGDEDPMDEGLRAAYETARTGPVRFVGTVPTDHLPNTVGPDEQHDLTILDEIDVVVGAVYRNGDNRGIETTLVADDAAAADDVAAMLDGLFTLARNTETNDAIGDALAAAEVTQDGTTVRVSYGASIADLVDLVEEAMGSTGHDDGIASVPQASFTFEYEETKGDRGTLSIVHEGGDIITQSELFVRGEGFAAVPSVDMTDSGRWAGSTSSTQDGQPAVAPGDAVTVGIKAAGEIRVIYRSTDGETAATLAAWEGPDA</sequence>
<gene>
    <name evidence="1" type="ORF">ACFR9U_04745</name>
</gene>
<organism evidence="1 2">
    <name type="scientific">Halorientalis brevis</name>
    <dbReference type="NCBI Taxonomy" id="1126241"/>
    <lineage>
        <taxon>Archaea</taxon>
        <taxon>Methanobacteriati</taxon>
        <taxon>Methanobacteriota</taxon>
        <taxon>Stenosarchaea group</taxon>
        <taxon>Halobacteria</taxon>
        <taxon>Halobacteriales</taxon>
        <taxon>Haloarculaceae</taxon>
        <taxon>Halorientalis</taxon>
    </lineage>
</organism>
<reference evidence="1 2" key="1">
    <citation type="journal article" date="2019" name="Int. J. Syst. Evol. Microbiol.">
        <title>The Global Catalogue of Microorganisms (GCM) 10K type strain sequencing project: providing services to taxonomists for standard genome sequencing and annotation.</title>
        <authorList>
            <consortium name="The Broad Institute Genomics Platform"/>
            <consortium name="The Broad Institute Genome Sequencing Center for Infectious Disease"/>
            <person name="Wu L."/>
            <person name="Ma J."/>
        </authorList>
    </citation>
    <scope>NUCLEOTIDE SEQUENCE [LARGE SCALE GENOMIC DNA]</scope>
    <source>
        <strain evidence="1 2">CGMCC 1.12125</strain>
    </source>
</reference>
<dbReference type="InterPro" id="IPR006311">
    <property type="entry name" value="TAT_signal"/>
</dbReference>
<dbReference type="PROSITE" id="PS51318">
    <property type="entry name" value="TAT"/>
    <property type="match status" value="1"/>
</dbReference>
<name>A0ABD6C7M3_9EURY</name>
<evidence type="ECO:0000313" key="2">
    <source>
        <dbReference type="Proteomes" id="UP001597119"/>
    </source>
</evidence>
<accession>A0ABD6C7M3</accession>
<protein>
    <submittedName>
        <fullName evidence="1">Uncharacterized protein</fullName>
    </submittedName>
</protein>
<dbReference type="AlphaFoldDB" id="A0ABD6C7M3"/>
<dbReference type="EMBL" id="JBHUDJ010000002">
    <property type="protein sequence ID" value="MFD1586277.1"/>
    <property type="molecule type" value="Genomic_DNA"/>
</dbReference>
<dbReference type="RefSeq" id="WP_247376202.1">
    <property type="nucleotide sequence ID" value="NZ_JALLGV010000002.1"/>
</dbReference>
<proteinExistence type="predicted"/>
<evidence type="ECO:0000313" key="1">
    <source>
        <dbReference type="EMBL" id="MFD1586277.1"/>
    </source>
</evidence>